<evidence type="ECO:0000313" key="1">
    <source>
        <dbReference type="EMBL" id="KIM88302.1"/>
    </source>
</evidence>
<dbReference type="InParanoid" id="A0A0C3CEY3"/>
<dbReference type="HOGENOM" id="CLU_2622859_0_0_1"/>
<dbReference type="EMBL" id="KN832977">
    <property type="protein sequence ID" value="KIM88302.1"/>
    <property type="molecule type" value="Genomic_DNA"/>
</dbReference>
<protein>
    <submittedName>
        <fullName evidence="1">Uncharacterized protein</fullName>
    </submittedName>
</protein>
<organism evidence="1 2">
    <name type="scientific">Piloderma croceum (strain F 1598)</name>
    <dbReference type="NCBI Taxonomy" id="765440"/>
    <lineage>
        <taxon>Eukaryota</taxon>
        <taxon>Fungi</taxon>
        <taxon>Dikarya</taxon>
        <taxon>Basidiomycota</taxon>
        <taxon>Agaricomycotina</taxon>
        <taxon>Agaricomycetes</taxon>
        <taxon>Agaricomycetidae</taxon>
        <taxon>Atheliales</taxon>
        <taxon>Atheliaceae</taxon>
        <taxon>Piloderma</taxon>
    </lineage>
</organism>
<keyword evidence="2" id="KW-1185">Reference proteome</keyword>
<sequence>MTGDDWALWSCAWSWVKAENVSDVVDGGCDGSGGFWFCAGGRTGGRAEGQGQMLDGCKEYQSNCSPQDMPIHLTHPTL</sequence>
<name>A0A0C3CEY3_PILCF</name>
<proteinExistence type="predicted"/>
<reference evidence="2" key="2">
    <citation type="submission" date="2015-01" db="EMBL/GenBank/DDBJ databases">
        <title>Evolutionary Origins and Diversification of the Mycorrhizal Mutualists.</title>
        <authorList>
            <consortium name="DOE Joint Genome Institute"/>
            <consortium name="Mycorrhizal Genomics Consortium"/>
            <person name="Kohler A."/>
            <person name="Kuo A."/>
            <person name="Nagy L.G."/>
            <person name="Floudas D."/>
            <person name="Copeland A."/>
            <person name="Barry K.W."/>
            <person name="Cichocki N."/>
            <person name="Veneault-Fourrey C."/>
            <person name="LaButti K."/>
            <person name="Lindquist E.A."/>
            <person name="Lipzen A."/>
            <person name="Lundell T."/>
            <person name="Morin E."/>
            <person name="Murat C."/>
            <person name="Riley R."/>
            <person name="Ohm R."/>
            <person name="Sun H."/>
            <person name="Tunlid A."/>
            <person name="Henrissat B."/>
            <person name="Grigoriev I.V."/>
            <person name="Hibbett D.S."/>
            <person name="Martin F."/>
        </authorList>
    </citation>
    <scope>NUCLEOTIDE SEQUENCE [LARGE SCALE GENOMIC DNA]</scope>
    <source>
        <strain evidence="2">F 1598</strain>
    </source>
</reference>
<reference evidence="1 2" key="1">
    <citation type="submission" date="2014-04" db="EMBL/GenBank/DDBJ databases">
        <authorList>
            <consortium name="DOE Joint Genome Institute"/>
            <person name="Kuo A."/>
            <person name="Tarkka M."/>
            <person name="Buscot F."/>
            <person name="Kohler A."/>
            <person name="Nagy L.G."/>
            <person name="Floudas D."/>
            <person name="Copeland A."/>
            <person name="Barry K.W."/>
            <person name="Cichocki N."/>
            <person name="Veneault-Fourrey C."/>
            <person name="LaButti K."/>
            <person name="Lindquist E.A."/>
            <person name="Lipzen A."/>
            <person name="Lundell T."/>
            <person name="Morin E."/>
            <person name="Murat C."/>
            <person name="Sun H."/>
            <person name="Tunlid A."/>
            <person name="Henrissat B."/>
            <person name="Grigoriev I.V."/>
            <person name="Hibbett D.S."/>
            <person name="Martin F."/>
            <person name="Nordberg H.P."/>
            <person name="Cantor M.N."/>
            <person name="Hua S.X."/>
        </authorList>
    </citation>
    <scope>NUCLEOTIDE SEQUENCE [LARGE SCALE GENOMIC DNA]</scope>
    <source>
        <strain evidence="1 2">F 1598</strain>
    </source>
</reference>
<dbReference type="AlphaFoldDB" id="A0A0C3CEY3"/>
<accession>A0A0C3CEY3</accession>
<gene>
    <name evidence="1" type="ORF">PILCRDRAFT_3322</name>
</gene>
<evidence type="ECO:0000313" key="2">
    <source>
        <dbReference type="Proteomes" id="UP000054166"/>
    </source>
</evidence>
<dbReference type="Proteomes" id="UP000054166">
    <property type="component" value="Unassembled WGS sequence"/>
</dbReference>